<comment type="caution">
    <text evidence="1">The sequence shown here is derived from an EMBL/GenBank/DDBJ whole genome shotgun (WGS) entry which is preliminary data.</text>
</comment>
<accession>A0ACB5REE0</accession>
<protein>
    <submittedName>
        <fullName evidence="1">Glycosyl transferase family 1</fullName>
    </submittedName>
</protein>
<keyword evidence="1" id="KW-0808">Transferase</keyword>
<dbReference type="EMBL" id="BROD01000001">
    <property type="protein sequence ID" value="GKX67466.1"/>
    <property type="molecule type" value="Genomic_DNA"/>
</dbReference>
<dbReference type="Proteomes" id="UP001058074">
    <property type="component" value="Unassembled WGS sequence"/>
</dbReference>
<gene>
    <name evidence="1" type="ORF">rsdtw13_27240</name>
</gene>
<organism evidence="1 2">
    <name type="scientific">Inconstantimicrobium mannanitabidum</name>
    <dbReference type="NCBI Taxonomy" id="1604901"/>
    <lineage>
        <taxon>Bacteria</taxon>
        <taxon>Bacillati</taxon>
        <taxon>Bacillota</taxon>
        <taxon>Clostridia</taxon>
        <taxon>Eubacteriales</taxon>
        <taxon>Clostridiaceae</taxon>
        <taxon>Inconstantimicrobium</taxon>
    </lineage>
</organism>
<sequence>MNILHYSLGLPPYRTGGLTKYSFDLMKGQARNGDKVYLLFPGTISVIKDKTRIKYYKNEYGINTYEIINPLPVPLLHGISEPQKFMEACNKIVFENFLIEKEIQIVHIHTLMGLHKEFLEACSDLNIKKVYTTHDYFGLCTKVNYIDNEGALCEERNLEKCLRCNKLGYSSRTIMMLQSPVYRFLKNKGIVSKLKPLARKIKRGNNNISSSECKVEVKITQEYKNSYNKLIEYYNDMFNYIDTFLFNSTISQKVYNQYIKANGEIISITHGDIKDNRKIKTYDNSKLKLTYLGPDKKYKGFNLLIDTMKELNKEYKSDVELNLYGDISERELDDNINIHGRYSYDQLSYIFDNTDLLIVPSIWNETFGFITLEALSFGVPVLITSKVGSKDIVCNDKLRKGIITKEDKFQIRNKIIEIINDRQILININKTIVDDNFEVSMYDHYKKIDAFYKNVLGECSQ</sequence>
<proteinExistence type="predicted"/>
<evidence type="ECO:0000313" key="1">
    <source>
        <dbReference type="EMBL" id="GKX67466.1"/>
    </source>
</evidence>
<evidence type="ECO:0000313" key="2">
    <source>
        <dbReference type="Proteomes" id="UP001058074"/>
    </source>
</evidence>
<name>A0ACB5REE0_9CLOT</name>
<reference evidence="1" key="1">
    <citation type="journal article" date="2025" name="Int. J. Syst. Evol. Microbiol.">
        <title>Inconstantimicrobium mannanitabidum sp. nov., a novel member of the family Clostridiaceae isolated from anoxic soil under the treatment of reductive soil disinfestation.</title>
        <authorList>
            <person name="Ueki A."/>
            <person name="Tonouchi A."/>
            <person name="Honma S."/>
            <person name="Kaku N."/>
            <person name="Ueki K."/>
        </authorList>
    </citation>
    <scope>NUCLEOTIDE SEQUENCE</scope>
    <source>
        <strain evidence="1">TW13</strain>
    </source>
</reference>
<keyword evidence="2" id="KW-1185">Reference proteome</keyword>